<gene>
    <name evidence="2" type="ORF">EGW08_007046</name>
</gene>
<feature type="region of interest" description="Disordered" evidence="1">
    <location>
        <begin position="1088"/>
        <end position="1129"/>
    </location>
</feature>
<evidence type="ECO:0000256" key="1">
    <source>
        <dbReference type="SAM" id="MobiDB-lite"/>
    </source>
</evidence>
<feature type="region of interest" description="Disordered" evidence="1">
    <location>
        <begin position="979"/>
        <end position="1051"/>
    </location>
</feature>
<feature type="compositionally biased region" description="Polar residues" evidence="1">
    <location>
        <begin position="1090"/>
        <end position="1102"/>
    </location>
</feature>
<feature type="region of interest" description="Disordered" evidence="1">
    <location>
        <begin position="472"/>
        <end position="513"/>
    </location>
</feature>
<organism evidence="2 3">
    <name type="scientific">Elysia chlorotica</name>
    <name type="common">Eastern emerald elysia</name>
    <name type="synonym">Sea slug</name>
    <dbReference type="NCBI Taxonomy" id="188477"/>
    <lineage>
        <taxon>Eukaryota</taxon>
        <taxon>Metazoa</taxon>
        <taxon>Spiralia</taxon>
        <taxon>Lophotrochozoa</taxon>
        <taxon>Mollusca</taxon>
        <taxon>Gastropoda</taxon>
        <taxon>Heterobranchia</taxon>
        <taxon>Euthyneura</taxon>
        <taxon>Panpulmonata</taxon>
        <taxon>Sacoglossa</taxon>
        <taxon>Placobranchoidea</taxon>
        <taxon>Plakobranchidae</taxon>
        <taxon>Elysia</taxon>
    </lineage>
</organism>
<feature type="compositionally biased region" description="Low complexity" evidence="1">
    <location>
        <begin position="696"/>
        <end position="715"/>
    </location>
</feature>
<feature type="non-terminal residue" evidence="2">
    <location>
        <position position="1"/>
    </location>
</feature>
<feature type="region of interest" description="Disordered" evidence="1">
    <location>
        <begin position="339"/>
        <end position="368"/>
    </location>
</feature>
<feature type="compositionally biased region" description="Low complexity" evidence="1">
    <location>
        <begin position="488"/>
        <end position="498"/>
    </location>
</feature>
<dbReference type="Proteomes" id="UP000271974">
    <property type="component" value="Unassembled WGS sequence"/>
</dbReference>
<evidence type="ECO:0000313" key="2">
    <source>
        <dbReference type="EMBL" id="RUS85220.1"/>
    </source>
</evidence>
<protein>
    <submittedName>
        <fullName evidence="2">Uncharacterized protein</fullName>
    </submittedName>
</protein>
<dbReference type="EMBL" id="RQTK01000178">
    <property type="protein sequence ID" value="RUS85220.1"/>
    <property type="molecule type" value="Genomic_DNA"/>
</dbReference>
<accession>A0A433TUG1</accession>
<feature type="compositionally biased region" description="Low complexity" evidence="1">
    <location>
        <begin position="994"/>
        <end position="1010"/>
    </location>
</feature>
<evidence type="ECO:0000313" key="3">
    <source>
        <dbReference type="Proteomes" id="UP000271974"/>
    </source>
</evidence>
<sequence length="1286" mass="137115">GPQRVQSSLNCDEPCDPHEECRLVTSCAGCTQVTPFCFIQTSVDAMFQKNGFDEVFCGPHGVVISLRPRTNELQPVKCQQDGSCPNMAVCKTRIQDGERYCCVNPQNDDVLTTQSVNRTTLAVNPTVSSGTSATKVSNQTSVTADPTVVVINSTTAAPNATKGPENTMVGTTTISSNPAERKSQSLTCSPPCKDPDNYECRLLGVCSGCTDSFTVCILKAAVAESFTKNRFREDFCGPQGVLLYVKETVDELLPLKCGPLKTCPIQSECKTSFTDGQDYCCASGDTDRKWTTPTTMRHPKGPTPPSPTPTFPPYVTYENQTFSLVIDIFTTLLPSSPDANINSRSATKRPLSRNNRSNRSGVGKQNNLKEKPDCISVTLHSSKEEWNSTPLAPRPSTKIPDPKRSVISLVVVLVQISDVECTEKVTFFYMGRILLARGGCSALFLVCFKPSGTSRPSKQKPDVVAALTTIAASTSRTTTPPPPPPPLTTTTTTTITSAAPPPPTGTTTVGKGGSDCHNVMLSSTMSRTALTRTAPSMGAITSMDLLRQLSNRRCVNGFSFNFGGSIAVASRGCRGEFKLCHGGTTTSSTTALPLVRLTTDATPFTFSPVPLTTESAGGCYKLGVRSPDDQSLTEKIIRDKNGNPAAIASVELIYNLSPQKCIKWDTFFYHGTSLFVTGKCWGYFQVCYEEDNQDVTTPAPTSGSTVTTTAPATPTTSKPSCKVLTLVSSHKYPDARLILDSEYRPVNITMVTLLVERSGNRCRPGKGYLVKGSVISARGGCVGDFAVCFEVKPVDGTETTGATTDKAETSTIVKNTTTTPTAKPRVTFTEGVTVSTESQGNINNVTATQESLISSTVITNNGTNESIIASTTESSATQTDRPIVVSTTDYGINNGTIPTVDTQTATVVTATKETTTIGYAKTTTPATRETQSVTNSNTTVEPTRTTLPKKIIDETKNPLVSGSTENLIATAKSTAGIQVKSTTNATPTPNEPQTGGTLAATATPTSGPLTKGPTSATSTRIPDGDMNTAEATQTRRATSAATTPSSRTTTAPSTIKIQTGVVIFNTGTPTITTNNNKSSITTTVSVNKKQTLGTAGPTVTPTRESDQTGEPIPQTSASRGVPPTTTSPSFRSNQICESFILESNISTESTLLINDSSEIPAYIQSMELIAPSSPQAVCRSRDTFTFIGSVIIARNGCSGEFEVCFLDSKCMEDSLLSGAADEPETYTIQEPGDFPIEIRRLTVLEQIGNLPCVEWESFYYAGDKIIVRDGCHALFQICYVTLPRKN</sequence>
<dbReference type="OrthoDB" id="10619943at2759"/>
<feature type="compositionally biased region" description="Polar residues" evidence="1">
    <location>
        <begin position="1113"/>
        <end position="1129"/>
    </location>
</feature>
<reference evidence="2 3" key="1">
    <citation type="submission" date="2019-01" db="EMBL/GenBank/DDBJ databases">
        <title>A draft genome assembly of the solar-powered sea slug Elysia chlorotica.</title>
        <authorList>
            <person name="Cai H."/>
            <person name="Li Q."/>
            <person name="Fang X."/>
            <person name="Li J."/>
            <person name="Curtis N.E."/>
            <person name="Altenburger A."/>
            <person name="Shibata T."/>
            <person name="Feng M."/>
            <person name="Maeda T."/>
            <person name="Schwartz J.A."/>
            <person name="Shigenobu S."/>
            <person name="Lundholm N."/>
            <person name="Nishiyama T."/>
            <person name="Yang H."/>
            <person name="Hasebe M."/>
            <person name="Li S."/>
            <person name="Pierce S.K."/>
            <person name="Wang J."/>
        </authorList>
    </citation>
    <scope>NUCLEOTIDE SEQUENCE [LARGE SCALE GENOMIC DNA]</scope>
    <source>
        <strain evidence="2">EC2010</strain>
        <tissue evidence="2">Whole organism of an adult</tissue>
    </source>
</reference>
<feature type="compositionally biased region" description="Polar residues" evidence="1">
    <location>
        <begin position="979"/>
        <end position="993"/>
    </location>
</feature>
<keyword evidence="3" id="KW-1185">Reference proteome</keyword>
<name>A0A433TUG1_ELYCH</name>
<feature type="compositionally biased region" description="Low complexity" evidence="1">
    <location>
        <begin position="1028"/>
        <end position="1051"/>
    </location>
</feature>
<feature type="region of interest" description="Disordered" evidence="1">
    <location>
        <begin position="694"/>
        <end position="715"/>
    </location>
</feature>
<comment type="caution">
    <text evidence="2">The sequence shown here is derived from an EMBL/GenBank/DDBJ whole genome shotgun (WGS) entry which is preliminary data.</text>
</comment>
<proteinExistence type="predicted"/>